<organism evidence="2 3">
    <name type="scientific">Rhodococcus gannanensis</name>
    <dbReference type="NCBI Taxonomy" id="1960308"/>
    <lineage>
        <taxon>Bacteria</taxon>
        <taxon>Bacillati</taxon>
        <taxon>Actinomycetota</taxon>
        <taxon>Actinomycetes</taxon>
        <taxon>Mycobacteriales</taxon>
        <taxon>Nocardiaceae</taxon>
        <taxon>Rhodococcus</taxon>
    </lineage>
</organism>
<keyword evidence="2" id="KW-0489">Methyltransferase</keyword>
<dbReference type="EMBL" id="JBHUFB010000010">
    <property type="protein sequence ID" value="MFD1813463.1"/>
    <property type="molecule type" value="Genomic_DNA"/>
</dbReference>
<evidence type="ECO:0000313" key="2">
    <source>
        <dbReference type="EMBL" id="MFD1813463.1"/>
    </source>
</evidence>
<accession>A0ABW4P622</accession>
<dbReference type="Gene3D" id="3.40.50.150">
    <property type="entry name" value="Vaccinia Virus protein VP39"/>
    <property type="match status" value="1"/>
</dbReference>
<comment type="caution">
    <text evidence="2">The sequence shown here is derived from an EMBL/GenBank/DDBJ whole genome shotgun (WGS) entry which is preliminary data.</text>
</comment>
<protein>
    <submittedName>
        <fullName evidence="2">Methyltransferase domain-containing protein</fullName>
    </submittedName>
</protein>
<dbReference type="RefSeq" id="WP_378485919.1">
    <property type="nucleotide sequence ID" value="NZ_JBHUFB010000010.1"/>
</dbReference>
<keyword evidence="2" id="KW-0808">Transferase</keyword>
<reference evidence="3" key="1">
    <citation type="journal article" date="2019" name="Int. J. Syst. Evol. Microbiol.">
        <title>The Global Catalogue of Microorganisms (GCM) 10K type strain sequencing project: providing services to taxonomists for standard genome sequencing and annotation.</title>
        <authorList>
            <consortium name="The Broad Institute Genomics Platform"/>
            <consortium name="The Broad Institute Genome Sequencing Center for Infectious Disease"/>
            <person name="Wu L."/>
            <person name="Ma J."/>
        </authorList>
    </citation>
    <scope>NUCLEOTIDE SEQUENCE [LARGE SCALE GENOMIC DNA]</scope>
    <source>
        <strain evidence="3">DT72</strain>
    </source>
</reference>
<name>A0ABW4P622_9NOCA</name>
<dbReference type="SUPFAM" id="SSF53335">
    <property type="entry name" value="S-adenosyl-L-methionine-dependent methyltransferases"/>
    <property type="match status" value="1"/>
</dbReference>
<dbReference type="Pfam" id="PF13649">
    <property type="entry name" value="Methyltransf_25"/>
    <property type="match status" value="1"/>
</dbReference>
<dbReference type="GO" id="GO:0008168">
    <property type="term" value="F:methyltransferase activity"/>
    <property type="evidence" value="ECO:0007669"/>
    <property type="project" value="UniProtKB-KW"/>
</dbReference>
<dbReference type="InterPro" id="IPR041698">
    <property type="entry name" value="Methyltransf_25"/>
</dbReference>
<dbReference type="Proteomes" id="UP001597286">
    <property type="component" value="Unassembled WGS sequence"/>
</dbReference>
<evidence type="ECO:0000259" key="1">
    <source>
        <dbReference type="Pfam" id="PF13649"/>
    </source>
</evidence>
<dbReference type="InterPro" id="IPR029063">
    <property type="entry name" value="SAM-dependent_MTases_sf"/>
</dbReference>
<keyword evidence="3" id="KW-1185">Reference proteome</keyword>
<gene>
    <name evidence="2" type="ORF">ACFSJG_14670</name>
</gene>
<dbReference type="CDD" id="cd02440">
    <property type="entry name" value="AdoMet_MTases"/>
    <property type="match status" value="1"/>
</dbReference>
<feature type="domain" description="Methyltransferase" evidence="1">
    <location>
        <begin position="59"/>
        <end position="151"/>
    </location>
</feature>
<sequence length="271" mass="29254">MADKPADHANPELPLADRGAANLPGHWLLARLGKRVLRPGGRKMTEQLLTHAALAGADVVELAPGLGKTAVSILEHSPASYVGVESDDHAAELTRKAIGAGGSVVTGEAAKTGRPDSSADVIVGEAMLTMQTDRHKAEIASEALRVLRPGGRYAIHELAIEPDDVADEIKTEIRQALARSIKVNARPLTAREWRDLLIDNGFEIEAVHFAPMALLDPTRIIADEGLLGTLKFVRNVATDSDARKRVLAMRRTFTKYRDHLVAIEIIARKTA</sequence>
<evidence type="ECO:0000313" key="3">
    <source>
        <dbReference type="Proteomes" id="UP001597286"/>
    </source>
</evidence>
<proteinExistence type="predicted"/>
<dbReference type="GO" id="GO:0032259">
    <property type="term" value="P:methylation"/>
    <property type="evidence" value="ECO:0007669"/>
    <property type="project" value="UniProtKB-KW"/>
</dbReference>